<keyword evidence="3" id="KW-1185">Reference proteome</keyword>
<dbReference type="Gene3D" id="3.90.960.10">
    <property type="entry name" value="YbaK/aminoacyl-tRNA synthetase-associated domain"/>
    <property type="match status" value="1"/>
</dbReference>
<dbReference type="PANTHER" id="PTHR31423:SF3">
    <property type="entry name" value="PROLYL-TRNA SYNTHETASE ASSOCIATED DOMAIN-CONTAINING PROTEIN 1-RELATED"/>
    <property type="match status" value="1"/>
</dbReference>
<feature type="region of interest" description="Disordered" evidence="1">
    <location>
        <begin position="142"/>
        <end position="192"/>
    </location>
</feature>
<gene>
    <name evidence="2" type="ORF">PVL29_023303</name>
</gene>
<accession>A0AA38YNH0</accession>
<dbReference type="InterPro" id="IPR036754">
    <property type="entry name" value="YbaK/aa-tRNA-synt-asso_dom_sf"/>
</dbReference>
<protein>
    <recommendedName>
        <fullName evidence="4">YbaK/aminoacyl-tRNA synthetase-associated domain-containing protein</fullName>
    </recommendedName>
</protein>
<evidence type="ECO:0000256" key="1">
    <source>
        <dbReference type="SAM" id="MobiDB-lite"/>
    </source>
</evidence>
<evidence type="ECO:0000313" key="3">
    <source>
        <dbReference type="Proteomes" id="UP001168098"/>
    </source>
</evidence>
<dbReference type="SUPFAM" id="SSF55826">
    <property type="entry name" value="YbaK/ProRS associated domain"/>
    <property type="match status" value="1"/>
</dbReference>
<name>A0AA38YNH0_VITRO</name>
<dbReference type="Proteomes" id="UP001168098">
    <property type="component" value="Unassembled WGS sequence"/>
</dbReference>
<dbReference type="InterPro" id="IPR040285">
    <property type="entry name" value="ProX/PRXD1"/>
</dbReference>
<sequence length="271" mass="29581">MQREFQFSQVTSMCPLKLTLGKRSSLCLIMDLIVICSPTSSPVFLSFKVSLGCVTPFALVNESARHVSLFLDQGFKTEDFCFFHPLSNDMSIAIKACDLDKFLKSIGKEPSYVDLEANPTVGKDQPPDLAGLVPSDAIVLQDPPEKSVSSGPTEKHASGDNKSSVAAAKTVKPSNNAQKVKEKPASSVHQLSSFTDPGHFVEEILDKTSAIVLSEITEDAIKQHGEHLGAVLSDSIRKRLSLDLKNLAIIYKNTAYTEGFHAATHRQRKHI</sequence>
<reference evidence="2 3" key="1">
    <citation type="journal article" date="2023" name="BMC Biotechnol.">
        <title>Vitis rotundifolia cv Carlos genome sequencing.</title>
        <authorList>
            <person name="Huff M."/>
            <person name="Hulse-Kemp A."/>
            <person name="Scheffler B."/>
            <person name="Youngblood R."/>
            <person name="Simpson S."/>
            <person name="Babiker E."/>
            <person name="Staton M."/>
        </authorList>
    </citation>
    <scope>NUCLEOTIDE SEQUENCE [LARGE SCALE GENOMIC DNA]</scope>
    <source>
        <tissue evidence="2">Leaf</tissue>
    </source>
</reference>
<dbReference type="GO" id="GO:0002161">
    <property type="term" value="F:aminoacyl-tRNA deacylase activity"/>
    <property type="evidence" value="ECO:0007669"/>
    <property type="project" value="InterPro"/>
</dbReference>
<comment type="caution">
    <text evidence="2">The sequence shown here is derived from an EMBL/GenBank/DDBJ whole genome shotgun (WGS) entry which is preliminary data.</text>
</comment>
<evidence type="ECO:0008006" key="4">
    <source>
        <dbReference type="Google" id="ProtNLM"/>
    </source>
</evidence>
<evidence type="ECO:0000313" key="2">
    <source>
        <dbReference type="EMBL" id="KAJ9673662.1"/>
    </source>
</evidence>
<proteinExistence type="predicted"/>
<dbReference type="EMBL" id="JARBHA010000018">
    <property type="protein sequence ID" value="KAJ9673662.1"/>
    <property type="molecule type" value="Genomic_DNA"/>
</dbReference>
<dbReference type="PANTHER" id="PTHR31423">
    <property type="entry name" value="YBAK DOMAIN-CONTAINING PROTEIN"/>
    <property type="match status" value="1"/>
</dbReference>
<dbReference type="AlphaFoldDB" id="A0AA38YNH0"/>
<organism evidence="2 3">
    <name type="scientific">Vitis rotundifolia</name>
    <name type="common">Muscadine grape</name>
    <dbReference type="NCBI Taxonomy" id="103349"/>
    <lineage>
        <taxon>Eukaryota</taxon>
        <taxon>Viridiplantae</taxon>
        <taxon>Streptophyta</taxon>
        <taxon>Embryophyta</taxon>
        <taxon>Tracheophyta</taxon>
        <taxon>Spermatophyta</taxon>
        <taxon>Magnoliopsida</taxon>
        <taxon>eudicotyledons</taxon>
        <taxon>Gunneridae</taxon>
        <taxon>Pentapetalae</taxon>
        <taxon>rosids</taxon>
        <taxon>Vitales</taxon>
        <taxon>Vitaceae</taxon>
        <taxon>Viteae</taxon>
        <taxon>Vitis</taxon>
    </lineage>
</organism>